<dbReference type="RefSeq" id="XP_064855109.1">
    <property type="nucleotide sequence ID" value="XM_064999037.1"/>
</dbReference>
<reference evidence="2 3" key="1">
    <citation type="journal article" date="2023" name="Elife">
        <title>Identification of key yeast species and microbe-microbe interactions impacting larval growth of Drosophila in the wild.</title>
        <authorList>
            <person name="Mure A."/>
            <person name="Sugiura Y."/>
            <person name="Maeda R."/>
            <person name="Honda K."/>
            <person name="Sakurai N."/>
            <person name="Takahashi Y."/>
            <person name="Watada M."/>
            <person name="Katoh T."/>
            <person name="Gotoh A."/>
            <person name="Gotoh Y."/>
            <person name="Taniguchi I."/>
            <person name="Nakamura K."/>
            <person name="Hayashi T."/>
            <person name="Katayama T."/>
            <person name="Uemura T."/>
            <person name="Hattori Y."/>
        </authorList>
    </citation>
    <scope>NUCLEOTIDE SEQUENCE [LARGE SCALE GENOMIC DNA]</scope>
    <source>
        <strain evidence="2 3">SC-9</strain>
    </source>
</reference>
<comment type="caution">
    <text evidence="2">The sequence shown here is derived from an EMBL/GenBank/DDBJ whole genome shotgun (WGS) entry which is preliminary data.</text>
</comment>
<dbReference type="GeneID" id="90076088"/>
<protein>
    <submittedName>
        <fullName evidence="2">Uncharacterized protein</fullName>
    </submittedName>
</protein>
<accession>A0AAV5QVH2</accession>
<evidence type="ECO:0000313" key="3">
    <source>
        <dbReference type="Proteomes" id="UP001360560"/>
    </source>
</evidence>
<evidence type="ECO:0000313" key="2">
    <source>
        <dbReference type="EMBL" id="GMM38113.1"/>
    </source>
</evidence>
<name>A0AAV5QVH2_9ASCO</name>
<feature type="region of interest" description="Disordered" evidence="1">
    <location>
        <begin position="19"/>
        <end position="43"/>
    </location>
</feature>
<dbReference type="AlphaFoldDB" id="A0AAV5QVH2"/>
<dbReference type="Proteomes" id="UP001360560">
    <property type="component" value="Unassembled WGS sequence"/>
</dbReference>
<gene>
    <name evidence="2" type="ORF">DASC09_054380</name>
</gene>
<feature type="compositionally biased region" description="Basic and acidic residues" evidence="1">
    <location>
        <begin position="28"/>
        <end position="43"/>
    </location>
</feature>
<evidence type="ECO:0000256" key="1">
    <source>
        <dbReference type="SAM" id="MobiDB-lite"/>
    </source>
</evidence>
<dbReference type="EMBL" id="BTFZ01000013">
    <property type="protein sequence ID" value="GMM38113.1"/>
    <property type="molecule type" value="Genomic_DNA"/>
</dbReference>
<sequence length="534" mass="59629">MAQSFFGTMKSTALSFFKGVDSTSKPDNTSDKPDKPDNDSDKADIARIAFQEPTCQPKISSSSPFELLPALLLGSSSLEPYPLTVDLPTFTGPQALEKPNLAPAIEDPLSEPFCPLAFSSNLCIDETTLEDSVPLKSALTQLANPNLEEEVSRLRTHTEQYCRRLIRESQADSSQLNMTTVIAWEQEHKFAATHRDSRVKWKGDEVSNLDVGEKNEDFMRKVSQERAHEKKVINFFKQYNKKKLTEEKLEKEKMIAETRKRMNKIESFEIETQAPELTSKNSLEGEIGKVFLGDNRHFMPLSDKLSRKIGKVLSKSEAANGLEEVISSNMLRKDIPLGDKKICGNSGQAEIIPSNISQSMKDAFQRPAKSENVERFLKFSENLWRATRINYTVNDYSEVAKANILLMVAKYNLTFGKNSELELVSKNQISNLGESNIVSSDGHIDSTKITSDSNSIQSSNVADCFSKETFKGVNSSHSVTRITTPDVIDTMNHGSALKCAITEKTPMKGSYIQESSRAREILLYGACSQNEFLI</sequence>
<proteinExistence type="predicted"/>
<organism evidence="2 3">
    <name type="scientific">Saccharomycopsis crataegensis</name>
    <dbReference type="NCBI Taxonomy" id="43959"/>
    <lineage>
        <taxon>Eukaryota</taxon>
        <taxon>Fungi</taxon>
        <taxon>Dikarya</taxon>
        <taxon>Ascomycota</taxon>
        <taxon>Saccharomycotina</taxon>
        <taxon>Saccharomycetes</taxon>
        <taxon>Saccharomycopsidaceae</taxon>
        <taxon>Saccharomycopsis</taxon>
    </lineage>
</organism>
<keyword evidence="3" id="KW-1185">Reference proteome</keyword>